<gene>
    <name evidence="1" type="ordered locus">VIT_12s0034g00690</name>
</gene>
<dbReference type="Proteomes" id="UP000009183">
    <property type="component" value="Chromosome 12"/>
</dbReference>
<dbReference type="PaxDb" id="29760-VIT_12s0034g00690.t01"/>
<sequence length="112" mass="12996">MYLQQIHSQTISYNYLYIPAPIRDMDVAELTSLIQCTRGSIYQLQTHNHRSLVYISGAIRNAVPLKDFMSKKKLTFANPKSTSFTVPFTSTRYPSKMIQNQLVLQQKQFMCK</sequence>
<evidence type="ECO:0000313" key="1">
    <source>
        <dbReference type="EMBL" id="CBI23898.3"/>
    </source>
</evidence>
<reference evidence="2" key="1">
    <citation type="journal article" date="2007" name="Nature">
        <title>The grapevine genome sequence suggests ancestral hexaploidization in major angiosperm phyla.</title>
        <authorList>
            <consortium name="The French-Italian Public Consortium for Grapevine Genome Characterization."/>
            <person name="Jaillon O."/>
            <person name="Aury J.-M."/>
            <person name="Noel B."/>
            <person name="Policriti A."/>
            <person name="Clepet C."/>
            <person name="Casagrande A."/>
            <person name="Choisne N."/>
            <person name="Aubourg S."/>
            <person name="Vitulo N."/>
            <person name="Jubin C."/>
            <person name="Vezzi A."/>
            <person name="Legeai F."/>
            <person name="Hugueney P."/>
            <person name="Dasilva C."/>
            <person name="Horner D."/>
            <person name="Mica E."/>
            <person name="Jublot D."/>
            <person name="Poulain J."/>
            <person name="Bruyere C."/>
            <person name="Billault A."/>
            <person name="Segurens B."/>
            <person name="Gouyvenoux M."/>
            <person name="Ugarte E."/>
            <person name="Cattonaro F."/>
            <person name="Anthouard V."/>
            <person name="Vico V."/>
            <person name="Del Fabbro C."/>
            <person name="Alaux M."/>
            <person name="Di Gaspero G."/>
            <person name="Dumas V."/>
            <person name="Felice N."/>
            <person name="Paillard S."/>
            <person name="Juman I."/>
            <person name="Moroldo M."/>
            <person name="Scalabrin S."/>
            <person name="Canaguier A."/>
            <person name="Le Clainche I."/>
            <person name="Malacrida G."/>
            <person name="Durand E."/>
            <person name="Pesole G."/>
            <person name="Laucou V."/>
            <person name="Chatelet P."/>
            <person name="Merdinoglu D."/>
            <person name="Delledonne M."/>
            <person name="Pezzotti M."/>
            <person name="Lecharny A."/>
            <person name="Scarpelli C."/>
            <person name="Artiguenave F."/>
            <person name="Pe M.E."/>
            <person name="Valle G."/>
            <person name="Morgante M."/>
            <person name="Caboche M."/>
            <person name="Adam-Blondon A.-F."/>
            <person name="Weissenbach J."/>
            <person name="Quetier F."/>
            <person name="Wincker P."/>
        </authorList>
    </citation>
    <scope>NUCLEOTIDE SEQUENCE [LARGE SCALE GENOMIC DNA]</scope>
    <source>
        <strain evidence="2">cv. Pinot noir / PN40024</strain>
    </source>
</reference>
<accession>D7T069</accession>
<dbReference type="AlphaFoldDB" id="D7T069"/>
<protein>
    <submittedName>
        <fullName evidence="1">Uncharacterized protein</fullName>
    </submittedName>
</protein>
<dbReference type="InParanoid" id="D7T069"/>
<proteinExistence type="predicted"/>
<dbReference type="HOGENOM" id="CLU_2150488_0_0_1"/>
<organism evidence="1 2">
    <name type="scientific">Vitis vinifera</name>
    <name type="common">Grape</name>
    <dbReference type="NCBI Taxonomy" id="29760"/>
    <lineage>
        <taxon>Eukaryota</taxon>
        <taxon>Viridiplantae</taxon>
        <taxon>Streptophyta</taxon>
        <taxon>Embryophyta</taxon>
        <taxon>Tracheophyta</taxon>
        <taxon>Spermatophyta</taxon>
        <taxon>Magnoliopsida</taxon>
        <taxon>eudicotyledons</taxon>
        <taxon>Gunneridae</taxon>
        <taxon>Pentapetalae</taxon>
        <taxon>rosids</taxon>
        <taxon>Vitales</taxon>
        <taxon>Vitaceae</taxon>
        <taxon>Viteae</taxon>
        <taxon>Vitis</taxon>
    </lineage>
</organism>
<dbReference type="EMBL" id="FN595497">
    <property type="protein sequence ID" value="CBI23898.3"/>
    <property type="molecule type" value="Genomic_DNA"/>
</dbReference>
<keyword evidence="2" id="KW-1185">Reference proteome</keyword>
<name>D7T069_VITVI</name>
<evidence type="ECO:0000313" key="2">
    <source>
        <dbReference type="Proteomes" id="UP000009183"/>
    </source>
</evidence>